<dbReference type="FunFam" id="1.10.20.40:FF:000001">
    <property type="entry name" value="Diaphanous related formin 2"/>
    <property type="match status" value="1"/>
</dbReference>
<dbReference type="PROSITE" id="PS51232">
    <property type="entry name" value="GBD_FH3"/>
    <property type="match status" value="1"/>
</dbReference>
<proteinExistence type="inferred from homology"/>
<dbReference type="PANTHER" id="PTHR45691:SF3">
    <property type="entry name" value="PROTEIN DIAPHANOUS HOMOLOG 2"/>
    <property type="match status" value="1"/>
</dbReference>
<name>A0A8U0UDG3_SALNM</name>
<feature type="compositionally biased region" description="Basic and acidic residues" evidence="4">
    <location>
        <begin position="1023"/>
        <end position="1051"/>
    </location>
</feature>
<dbReference type="Gene3D" id="1.25.10.10">
    <property type="entry name" value="Leucine-rich Repeat Variant"/>
    <property type="match status" value="1"/>
</dbReference>
<dbReference type="RefSeq" id="XP_038849579.1">
    <property type="nucleotide sequence ID" value="XM_038993651.1"/>
</dbReference>
<dbReference type="SMART" id="SM01139">
    <property type="entry name" value="Drf_FH3"/>
    <property type="match status" value="1"/>
</dbReference>
<evidence type="ECO:0000256" key="2">
    <source>
        <dbReference type="ARBA" id="ARBA00023054"/>
    </source>
</evidence>
<feature type="coiled-coil region" evidence="3">
    <location>
        <begin position="489"/>
        <end position="537"/>
    </location>
</feature>
<dbReference type="SUPFAM" id="SSF48371">
    <property type="entry name" value="ARM repeat"/>
    <property type="match status" value="1"/>
</dbReference>
<dbReference type="InterPro" id="IPR051412">
    <property type="entry name" value="Formin_Homology_Diaphanous_sf"/>
</dbReference>
<keyword evidence="2 3" id="KW-0175">Coiled coil</keyword>
<dbReference type="GO" id="GO:0030041">
    <property type="term" value="P:actin filament polymerization"/>
    <property type="evidence" value="ECO:0007669"/>
    <property type="project" value="TreeGrafter"/>
</dbReference>
<dbReference type="GO" id="GO:0005884">
    <property type="term" value="C:actin filament"/>
    <property type="evidence" value="ECO:0007669"/>
    <property type="project" value="TreeGrafter"/>
</dbReference>
<reference evidence="9 10" key="1">
    <citation type="submission" date="2025-04" db="UniProtKB">
        <authorList>
            <consortium name="RefSeq"/>
        </authorList>
    </citation>
    <scope>IDENTIFICATION</scope>
    <source>
        <tissue evidence="9 10">White muscle</tissue>
    </source>
</reference>
<evidence type="ECO:0000259" key="6">
    <source>
        <dbReference type="PROSITE" id="PS51232"/>
    </source>
</evidence>
<dbReference type="GeneID" id="120047999"/>
<dbReference type="RefSeq" id="XP_038849578.1">
    <property type="nucleotide sequence ID" value="XM_038993650.1"/>
</dbReference>
<dbReference type="SUPFAM" id="SSF101447">
    <property type="entry name" value="Formin homology 2 domain (FH2 domain)"/>
    <property type="match status" value="1"/>
</dbReference>
<evidence type="ECO:0000256" key="4">
    <source>
        <dbReference type="SAM" id="MobiDB-lite"/>
    </source>
</evidence>
<dbReference type="SMART" id="SM01140">
    <property type="entry name" value="Drf_GBD"/>
    <property type="match status" value="1"/>
</dbReference>
<dbReference type="InterPro" id="IPR010472">
    <property type="entry name" value="FH3_dom"/>
</dbReference>
<evidence type="ECO:0000256" key="1">
    <source>
        <dbReference type="ARBA" id="ARBA00008214"/>
    </source>
</evidence>
<evidence type="ECO:0000259" key="5">
    <source>
        <dbReference type="PROSITE" id="PS51231"/>
    </source>
</evidence>
<dbReference type="Gene3D" id="6.10.30.30">
    <property type="match status" value="1"/>
</dbReference>
<dbReference type="PANTHER" id="PTHR45691">
    <property type="entry name" value="PROTEIN DIAPHANOUS"/>
    <property type="match status" value="1"/>
</dbReference>
<protein>
    <submittedName>
        <fullName evidence="9 10">Protein diaphanous homolog 2 isoform X1</fullName>
    </submittedName>
</protein>
<dbReference type="KEGG" id="snh:120047999"/>
<dbReference type="CTD" id="1730"/>
<feature type="domain" description="FH2" evidence="7">
    <location>
        <begin position="629"/>
        <end position="1028"/>
    </location>
</feature>
<dbReference type="InterPro" id="IPR015425">
    <property type="entry name" value="FH2_Formin"/>
</dbReference>
<sequence length="1119" mass="127243">MDQASGGEDPNKANKKKEKEDESKNKKLRDRITSFRKTGNKKDKPLIQHSTDPLSTQVEMPLPQPLFDDRSMNLSEKEINDLFEKMMEDMNLNEERKAPLRGKDLSTKREMVVQYISATAKSITGSKVTGGLRNSKHECTLSSQEYVHELRSGISEDKLLICLESLRVSLTSNPVSWVNNFGHEGLGLLLDALDKLLDKKQPESIDKRNQHKLIQCLKAFMNNKYGLQRILGDERSLLLLARAIDPKQTSMMTEIVKILSAICIIGEENILDKILAAMTIAAERNNRERFAPIVEGLENHEAQQLQVACMQLINALVTSPDDLDFRIHLRNEFLRCGLKKILPELKETEELDIQLKVFNENKEEDSIELSHRLDDIRAEMDDMGEVYHLLSNMVKDTGSETYFLSILQHLLLIRNDYYIRPQYYKVIEECVSQVVLHRSGMDPDFGYRERLDVDFTHLIDQCVDKAKVDESELKAAGFSKKFDEEFSARQEAQAESQKKEEKIKELEGQICSLKTQLASEANKLKEAQKVISEAECQVQIAAGPAAAGTGVPPLALPGGLAPPPPPPPGMASMLPPPPPPPPPGVGPPPPPPPPGCGPPPPPPFPGAPGIPPPPMMAIPVIKLPYGLEAKKTYKPEVVMKRVNWSKIVPQEMAENCFWIKVKEEKFENQEFFEQLSLSFSSRTKVKHEVDETDARVTQFKKKAKELRILDAKTAQNLSIFLGSFRLPYEEIRDIVLEVDEGRLSESLIQNLIKNLPEQKELSALAELKNEYEELCEPEQFGIVMSSVKLLRSRLNGILFKLTFEEQVNNIRPDIMNVTFACEEVKKSDSFSKLLEMVLLVGNYMNAGSRNAQTFGFNISFLRKLRDTKSADQNTTLLHFLAEKCEEKYPEILRFPEELQHVESASKVSAEILKSSLSTMERHIQRLENDIENFPKTDDEKDKFVEKLSGFSKHSREQYEKLSTMHKNMQKLYESLGTYYAFDPHVLCVEDFFGDLASFRTLFVEAVKDNHKKREMEEKIKRARLAKEKAEHEKQERQQKKKQLIDMNKEGGENETGVMDSLMEALQSGAAFRDRRKRTPRNGDQSPCSPVSRWPGANHDTRRAVLERSRSRHNGNPQAR</sequence>
<dbReference type="Proteomes" id="UP000808372">
    <property type="component" value="Chromosome 5"/>
</dbReference>
<dbReference type="InterPro" id="IPR042201">
    <property type="entry name" value="FH2_Formin_sf"/>
</dbReference>
<evidence type="ECO:0000313" key="10">
    <source>
        <dbReference type="RefSeq" id="XP_038849579.1"/>
    </source>
</evidence>
<gene>
    <name evidence="9 10" type="primary">diaph2</name>
</gene>
<dbReference type="InterPro" id="IPR010473">
    <property type="entry name" value="GTPase-bd"/>
</dbReference>
<feature type="region of interest" description="Disordered" evidence="4">
    <location>
        <begin position="553"/>
        <end position="607"/>
    </location>
</feature>
<dbReference type="Gene3D" id="1.10.20.40">
    <property type="entry name" value="Formin, diaphanous GTPase-binding domain"/>
    <property type="match status" value="1"/>
</dbReference>
<dbReference type="PROSITE" id="PS51231">
    <property type="entry name" value="DAD"/>
    <property type="match status" value="1"/>
</dbReference>
<feature type="compositionally biased region" description="Polar residues" evidence="4">
    <location>
        <begin position="48"/>
        <end position="58"/>
    </location>
</feature>
<feature type="compositionally biased region" description="Basic and acidic residues" evidence="4">
    <location>
        <begin position="1098"/>
        <end position="1108"/>
    </location>
</feature>
<dbReference type="Pfam" id="PF02181">
    <property type="entry name" value="FH2"/>
    <property type="match status" value="1"/>
</dbReference>
<feature type="compositionally biased region" description="Basic and acidic residues" evidence="4">
    <location>
        <begin position="9"/>
        <end position="33"/>
    </location>
</feature>
<evidence type="ECO:0000259" key="7">
    <source>
        <dbReference type="PROSITE" id="PS51444"/>
    </source>
</evidence>
<accession>A0A8U0UDG3</accession>
<dbReference type="InterPro" id="IPR014768">
    <property type="entry name" value="GBD/FH3_dom"/>
</dbReference>
<dbReference type="FunFam" id="1.10.238.150:FF:000002">
    <property type="entry name" value="protein diaphanous homolog 2 isoform X2"/>
    <property type="match status" value="1"/>
</dbReference>
<dbReference type="FunFam" id="1.25.10.10:FF:000033">
    <property type="entry name" value="Diaphanous related formin 2"/>
    <property type="match status" value="1"/>
</dbReference>
<dbReference type="AlphaFoldDB" id="A0A8U0UDG3"/>
<dbReference type="InterPro" id="IPR014767">
    <property type="entry name" value="DAD_dom"/>
</dbReference>
<feature type="region of interest" description="Disordered" evidence="4">
    <location>
        <begin position="1023"/>
        <end position="1119"/>
    </location>
</feature>
<evidence type="ECO:0000313" key="8">
    <source>
        <dbReference type="Proteomes" id="UP000808372"/>
    </source>
</evidence>
<dbReference type="Gene3D" id="1.20.58.2220">
    <property type="entry name" value="Formin, FH2 domain"/>
    <property type="match status" value="1"/>
</dbReference>
<dbReference type="Pfam" id="PF06367">
    <property type="entry name" value="Drf_FH3"/>
    <property type="match status" value="1"/>
</dbReference>
<organism evidence="8 10">
    <name type="scientific">Salvelinus namaycush</name>
    <name type="common">Lake trout</name>
    <name type="synonym">Salmo namaycush</name>
    <dbReference type="NCBI Taxonomy" id="8040"/>
    <lineage>
        <taxon>Eukaryota</taxon>
        <taxon>Metazoa</taxon>
        <taxon>Chordata</taxon>
        <taxon>Craniata</taxon>
        <taxon>Vertebrata</taxon>
        <taxon>Euteleostomi</taxon>
        <taxon>Actinopterygii</taxon>
        <taxon>Neopterygii</taxon>
        <taxon>Teleostei</taxon>
        <taxon>Protacanthopterygii</taxon>
        <taxon>Salmoniformes</taxon>
        <taxon>Salmonidae</taxon>
        <taxon>Salmoninae</taxon>
        <taxon>Salvelinus</taxon>
    </lineage>
</organism>
<dbReference type="InterPro" id="IPR044933">
    <property type="entry name" value="DIA_GBD_sf"/>
</dbReference>
<feature type="domain" description="GBD/FH3" evidence="6">
    <location>
        <begin position="71"/>
        <end position="442"/>
    </location>
</feature>
<dbReference type="PROSITE" id="PS51444">
    <property type="entry name" value="FH2"/>
    <property type="match status" value="1"/>
</dbReference>
<dbReference type="GO" id="GO:0003779">
    <property type="term" value="F:actin binding"/>
    <property type="evidence" value="ECO:0007669"/>
    <property type="project" value="InterPro"/>
</dbReference>
<dbReference type="InterPro" id="IPR011989">
    <property type="entry name" value="ARM-like"/>
</dbReference>
<evidence type="ECO:0000313" key="9">
    <source>
        <dbReference type="RefSeq" id="XP_038849578.1"/>
    </source>
</evidence>
<dbReference type="Gene3D" id="1.10.238.150">
    <property type="entry name" value="Formin, FH3 diaphanous domain"/>
    <property type="match status" value="1"/>
</dbReference>
<keyword evidence="8" id="KW-1185">Reference proteome</keyword>
<comment type="similarity">
    <text evidence="1">Belongs to the formin homology family. Diaphanous subfamily.</text>
</comment>
<dbReference type="Pfam" id="PF06371">
    <property type="entry name" value="Drf_GBD"/>
    <property type="match status" value="1"/>
</dbReference>
<dbReference type="Gene3D" id="1.20.58.630">
    <property type="match status" value="1"/>
</dbReference>
<evidence type="ECO:0000256" key="3">
    <source>
        <dbReference type="SAM" id="Coils"/>
    </source>
</evidence>
<dbReference type="InterPro" id="IPR016024">
    <property type="entry name" value="ARM-type_fold"/>
</dbReference>
<feature type="domain" description="DAD" evidence="5">
    <location>
        <begin position="1051"/>
        <end position="1083"/>
    </location>
</feature>
<feature type="region of interest" description="Disordered" evidence="4">
    <location>
        <begin position="1"/>
        <end position="69"/>
    </location>
</feature>
<dbReference type="SMART" id="SM00498">
    <property type="entry name" value="FH2"/>
    <property type="match status" value="1"/>
</dbReference>
<feature type="compositionally biased region" description="Pro residues" evidence="4">
    <location>
        <begin position="560"/>
        <end position="607"/>
    </location>
</feature>
<dbReference type="GO" id="GO:0031267">
    <property type="term" value="F:small GTPase binding"/>
    <property type="evidence" value="ECO:0007669"/>
    <property type="project" value="InterPro"/>
</dbReference>